<evidence type="ECO:0000256" key="4">
    <source>
        <dbReference type="ARBA" id="ARBA00022490"/>
    </source>
</evidence>
<dbReference type="Gene3D" id="2.40.50.140">
    <property type="entry name" value="Nucleic acid-binding proteins"/>
    <property type="match status" value="2"/>
</dbReference>
<dbReference type="SUPFAM" id="SSF50249">
    <property type="entry name" value="Nucleic acid-binding proteins"/>
    <property type="match status" value="2"/>
</dbReference>
<reference evidence="14" key="1">
    <citation type="submission" date="2014-05" db="EMBL/GenBank/DDBJ databases">
        <title>Whole genome sequencing of Lactobacillus casei NRIC0644.</title>
        <authorList>
            <person name="Atarashi H."/>
            <person name="Yoshida Y."/>
            <person name="Fujimura S."/>
            <person name="Tanaka N."/>
            <person name="Shiwa Y."/>
            <person name="Yoshikawa H."/>
            <person name="Okada S."/>
            <person name="Nakagawa J."/>
        </authorList>
    </citation>
    <scope>NUCLEOTIDE SEQUENCE [LARGE SCALE GENOMIC DNA]</scope>
    <source>
        <strain evidence="14">NRIC0644</strain>
    </source>
</reference>
<dbReference type="FunFam" id="2.40.50.140:FF:000009">
    <property type="entry name" value="Elongation factor P"/>
    <property type="match status" value="1"/>
</dbReference>
<evidence type="ECO:0000259" key="12">
    <source>
        <dbReference type="SMART" id="SM01185"/>
    </source>
</evidence>
<evidence type="ECO:0000256" key="10">
    <source>
        <dbReference type="RuleBase" id="RU004389"/>
    </source>
</evidence>
<evidence type="ECO:0000256" key="6">
    <source>
        <dbReference type="ARBA" id="ARBA00022917"/>
    </source>
</evidence>
<dbReference type="InterPro" id="IPR015365">
    <property type="entry name" value="Elong-fact-P_C"/>
</dbReference>
<keyword evidence="5 8" id="KW-0251">Elongation factor</keyword>
<dbReference type="InterPro" id="IPR008991">
    <property type="entry name" value="Translation_prot_SH3-like_sf"/>
</dbReference>
<dbReference type="SUPFAM" id="SSF50104">
    <property type="entry name" value="Translation proteins SH3-like domain"/>
    <property type="match status" value="1"/>
</dbReference>
<evidence type="ECO:0000256" key="3">
    <source>
        <dbReference type="ARBA" id="ARBA00009479"/>
    </source>
</evidence>
<comment type="subcellular location">
    <subcellularLocation>
        <location evidence="1 8">Cytoplasm</location>
    </subcellularLocation>
</comment>
<dbReference type="HAMAP" id="MF_00141">
    <property type="entry name" value="EF_P"/>
    <property type="match status" value="1"/>
</dbReference>
<dbReference type="AlphaFoldDB" id="A0A0C9PM38"/>
<dbReference type="InterPro" id="IPR001059">
    <property type="entry name" value="Transl_elong_P/YeiP_cen"/>
</dbReference>
<proteinExistence type="inferred from homology"/>
<dbReference type="SMART" id="SM00841">
    <property type="entry name" value="Elong-fact-P_C"/>
    <property type="match status" value="1"/>
</dbReference>
<sequence length="187" mass="20544">MTEAIDLKSGMVFVKDGKLIKVLESNHHKPGKGNTVMQMKLYDIRSGANVTTTMRPSEKVEIAIMDRKKATYLYTQDDTAYFMDSDSYEQYELPTSSIEHELKFMLPNVPVEIEFYGDEVIGLELPGSVELKVTETQPAVKGGTVAGGGKPATLETGLVVTVPDFVKDGETIIVTTDTGTYKGRAQK</sequence>
<evidence type="ECO:0000256" key="5">
    <source>
        <dbReference type="ARBA" id="ARBA00022768"/>
    </source>
</evidence>
<comment type="caution">
    <text evidence="13">The sequence shown here is derived from an EMBL/GenBank/DDBJ whole genome shotgun (WGS) entry which is preliminary data.</text>
</comment>
<dbReference type="PANTHER" id="PTHR30053">
    <property type="entry name" value="ELONGATION FACTOR P"/>
    <property type="match status" value="1"/>
</dbReference>
<evidence type="ECO:0000313" key="13">
    <source>
        <dbReference type="EMBL" id="GAN36041.1"/>
    </source>
</evidence>
<keyword evidence="6 8" id="KW-0648">Protein biosynthesis</keyword>
<dbReference type="RefSeq" id="WP_003566713.1">
    <property type="nucleotide sequence ID" value="NZ_BAYM01000039.1"/>
</dbReference>
<dbReference type="Pfam" id="PF09285">
    <property type="entry name" value="Elong-fact-P_C"/>
    <property type="match status" value="1"/>
</dbReference>
<evidence type="ECO:0000256" key="9">
    <source>
        <dbReference type="NCBIfam" id="TIGR00038"/>
    </source>
</evidence>
<dbReference type="Gene3D" id="2.30.30.30">
    <property type="match status" value="1"/>
</dbReference>
<dbReference type="PIRSF" id="PIRSF005901">
    <property type="entry name" value="EF-P"/>
    <property type="match status" value="1"/>
</dbReference>
<dbReference type="Proteomes" id="UP000032552">
    <property type="component" value="Unassembled WGS sequence"/>
</dbReference>
<dbReference type="InterPro" id="IPR013852">
    <property type="entry name" value="Transl_elong_P/YeiP_CS"/>
</dbReference>
<dbReference type="GO" id="GO:0003746">
    <property type="term" value="F:translation elongation factor activity"/>
    <property type="evidence" value="ECO:0007669"/>
    <property type="project" value="UniProtKB-UniRule"/>
</dbReference>
<dbReference type="GeneID" id="57090700"/>
<feature type="domain" description="Translation elongation factor P/YeiP central" evidence="12">
    <location>
        <begin position="67"/>
        <end position="121"/>
    </location>
</feature>
<dbReference type="InterPro" id="IPR012340">
    <property type="entry name" value="NA-bd_OB-fold"/>
</dbReference>
<comment type="pathway">
    <text evidence="2 8">Protein biosynthesis; polypeptide chain elongation.</text>
</comment>
<dbReference type="CDD" id="cd04470">
    <property type="entry name" value="S1_EF-P_repeat_1"/>
    <property type="match status" value="1"/>
</dbReference>
<accession>A0A0C9PM38</accession>
<dbReference type="InterPro" id="IPR014722">
    <property type="entry name" value="Rib_uL2_dom2"/>
</dbReference>
<dbReference type="Pfam" id="PF01132">
    <property type="entry name" value="EFP"/>
    <property type="match status" value="1"/>
</dbReference>
<dbReference type="Pfam" id="PF08207">
    <property type="entry name" value="EFP_N"/>
    <property type="match status" value="1"/>
</dbReference>
<dbReference type="SMART" id="SM01185">
    <property type="entry name" value="EFP"/>
    <property type="match status" value="1"/>
</dbReference>
<keyword evidence="4 8" id="KW-0963">Cytoplasm</keyword>
<dbReference type="InterPro" id="IPR011768">
    <property type="entry name" value="Transl_elongation_fac_P"/>
</dbReference>
<dbReference type="UniPathway" id="UPA00345"/>
<dbReference type="CDD" id="cd05794">
    <property type="entry name" value="S1_EF-P_repeat_2"/>
    <property type="match status" value="1"/>
</dbReference>
<dbReference type="GO" id="GO:0043043">
    <property type="term" value="P:peptide biosynthetic process"/>
    <property type="evidence" value="ECO:0007669"/>
    <property type="project" value="InterPro"/>
</dbReference>
<dbReference type="InterPro" id="IPR020599">
    <property type="entry name" value="Transl_elong_fac_P/YeiP"/>
</dbReference>
<dbReference type="NCBIfam" id="NF001810">
    <property type="entry name" value="PRK00529.1"/>
    <property type="match status" value="1"/>
</dbReference>
<evidence type="ECO:0000259" key="11">
    <source>
        <dbReference type="SMART" id="SM00841"/>
    </source>
</evidence>
<protein>
    <recommendedName>
        <fullName evidence="8 9">Elongation factor P</fullName>
        <shortName evidence="8">EF-P</shortName>
    </recommendedName>
</protein>
<dbReference type="PROSITE" id="PS01275">
    <property type="entry name" value="EFP"/>
    <property type="match status" value="1"/>
</dbReference>
<dbReference type="EMBL" id="BAYM01000039">
    <property type="protein sequence ID" value="GAN36041.1"/>
    <property type="molecule type" value="Genomic_DNA"/>
</dbReference>
<evidence type="ECO:0000256" key="7">
    <source>
        <dbReference type="ARBA" id="ARBA00025469"/>
    </source>
</evidence>
<comment type="similarity">
    <text evidence="3 8 10">Belongs to the elongation factor P family.</text>
</comment>
<evidence type="ECO:0000313" key="14">
    <source>
        <dbReference type="Proteomes" id="UP000032552"/>
    </source>
</evidence>
<feature type="domain" description="Elongation factor P C-terminal" evidence="11">
    <location>
        <begin position="129"/>
        <end position="184"/>
    </location>
</feature>
<dbReference type="InterPro" id="IPR013185">
    <property type="entry name" value="Transl_elong_KOW-like"/>
</dbReference>
<evidence type="ECO:0000256" key="1">
    <source>
        <dbReference type="ARBA" id="ARBA00004496"/>
    </source>
</evidence>
<dbReference type="FunFam" id="2.40.50.140:FF:000004">
    <property type="entry name" value="Elongation factor P"/>
    <property type="match status" value="1"/>
</dbReference>
<dbReference type="FunFam" id="2.30.30.30:FF:000003">
    <property type="entry name" value="Elongation factor P"/>
    <property type="match status" value="1"/>
</dbReference>
<dbReference type="PANTHER" id="PTHR30053:SF12">
    <property type="entry name" value="ELONGATION FACTOR P (EF-P) FAMILY PROTEIN"/>
    <property type="match status" value="1"/>
</dbReference>
<dbReference type="GO" id="GO:0005829">
    <property type="term" value="C:cytosol"/>
    <property type="evidence" value="ECO:0007669"/>
    <property type="project" value="UniProtKB-ARBA"/>
</dbReference>
<evidence type="ECO:0000256" key="8">
    <source>
        <dbReference type="HAMAP-Rule" id="MF_00141"/>
    </source>
</evidence>
<comment type="function">
    <text evidence="7 8">Involved in peptide bond synthesis. Stimulates efficient translation and peptide-bond synthesis on native or reconstituted 70S ribosomes in vitro. Probably functions indirectly by altering the affinity of the ribosome for aminoacyl-tRNA, thus increasing their reactivity as acceptors for peptidyl transferase.</text>
</comment>
<evidence type="ECO:0000256" key="2">
    <source>
        <dbReference type="ARBA" id="ARBA00004815"/>
    </source>
</evidence>
<gene>
    <name evidence="8" type="primary">efp</name>
    <name evidence="13" type="ORF">LC0644_0630</name>
</gene>
<organism evidence="13 14">
    <name type="scientific">Lacticaseibacillus paracasei NRIC 0644</name>
    <dbReference type="NCBI Taxonomy" id="1435038"/>
    <lineage>
        <taxon>Bacteria</taxon>
        <taxon>Bacillati</taxon>
        <taxon>Bacillota</taxon>
        <taxon>Bacilli</taxon>
        <taxon>Lactobacillales</taxon>
        <taxon>Lactobacillaceae</taxon>
        <taxon>Lacticaseibacillus</taxon>
    </lineage>
</organism>
<name>A0A0C9PM38_LACPA</name>
<dbReference type="NCBIfam" id="TIGR00038">
    <property type="entry name" value="efp"/>
    <property type="match status" value="1"/>
</dbReference>